<dbReference type="CDD" id="cd00609">
    <property type="entry name" value="AAT_like"/>
    <property type="match status" value="1"/>
</dbReference>
<dbReference type="PANTHER" id="PTHR43799:SF1">
    <property type="entry name" value="ASPARTATE AMINOTRANSFERASE"/>
    <property type="match status" value="1"/>
</dbReference>
<sequence>MKEYGSMDRAALEAELSFQQSQYDAFKQKGLKLDMSRGKPCPEQLDLSADMMKLENYIGENGVDTRNYGYLEGIPEARRFFADVMRVPSPEQVLVCGNSALSTMYYLIDLGWRVGFVDSIRPWRFCTNIKFLCPTPGYDRHFKVTEYFGFQLIPVPMLETGPDMDVVERLVKDDDSVKGIWCVPVYSNPDGYSYSDDTVRRLAAMETAAPDFKIFWDDAYCVHTLTDEVYEVLPILEECAKTGHPDRAMMFCSTSKMTFPGAGVAAVATSRKSVEHILRNMSSMIISYDKMNQLRHVRFLKDRKGVLEHMAKHRAIIAPKFELVKETFTRELGSCPGIAHWTDPKGGYFLSLYVMDGCAKRTVELCKQAGVVLTPAGAAYPYGIDPHDHHLRIAPTYPSLAELEQAATLLCICVRIATLEKLLAK</sequence>
<organism evidence="1 2">
    <name type="scientific">Candidatus Allofournierella pullicola</name>
    <dbReference type="NCBI Taxonomy" id="2838596"/>
    <lineage>
        <taxon>Bacteria</taxon>
        <taxon>Bacillati</taxon>
        <taxon>Bacillota</taxon>
        <taxon>Clostridia</taxon>
        <taxon>Eubacteriales</taxon>
        <taxon>Oscillospiraceae</taxon>
        <taxon>Allofournierella</taxon>
    </lineage>
</organism>
<reference evidence="1" key="1">
    <citation type="journal article" date="2021" name="PeerJ">
        <title>Extensive microbial diversity within the chicken gut microbiome revealed by metagenomics and culture.</title>
        <authorList>
            <person name="Gilroy R."/>
            <person name="Ravi A."/>
            <person name="Getino M."/>
            <person name="Pursley I."/>
            <person name="Horton D.L."/>
            <person name="Alikhan N.F."/>
            <person name="Baker D."/>
            <person name="Gharbi K."/>
            <person name="Hall N."/>
            <person name="Watson M."/>
            <person name="Adriaenssens E.M."/>
            <person name="Foster-Nyarko E."/>
            <person name="Jarju S."/>
            <person name="Secka A."/>
            <person name="Antonio M."/>
            <person name="Oren A."/>
            <person name="Chaudhuri R.R."/>
            <person name="La Ragione R."/>
            <person name="Hildebrand F."/>
            <person name="Pallen M.J."/>
        </authorList>
    </citation>
    <scope>NUCLEOTIDE SEQUENCE</scope>
    <source>
        <strain evidence="1">2239</strain>
    </source>
</reference>
<dbReference type="InterPro" id="IPR024551">
    <property type="entry name" value="AspAT_Ic"/>
</dbReference>
<dbReference type="InterPro" id="IPR015422">
    <property type="entry name" value="PyrdxlP-dep_Trfase_small"/>
</dbReference>
<protein>
    <submittedName>
        <fullName evidence="1">Aminotransferase class I/II-fold pyridoxal phosphate-dependent enzyme</fullName>
    </submittedName>
</protein>
<keyword evidence="1" id="KW-0032">Aminotransferase</keyword>
<comment type="caution">
    <text evidence="1">The sequence shown here is derived from an EMBL/GenBank/DDBJ whole genome shotgun (WGS) entry which is preliminary data.</text>
</comment>
<name>A0A9D1V3C4_9FIRM</name>
<dbReference type="EMBL" id="DXFW01000012">
    <property type="protein sequence ID" value="HIX05338.1"/>
    <property type="molecule type" value="Genomic_DNA"/>
</dbReference>
<reference evidence="1" key="2">
    <citation type="submission" date="2021-04" db="EMBL/GenBank/DDBJ databases">
        <authorList>
            <person name="Gilroy R."/>
        </authorList>
    </citation>
    <scope>NUCLEOTIDE SEQUENCE</scope>
    <source>
        <strain evidence="1">2239</strain>
    </source>
</reference>
<proteinExistence type="predicted"/>
<dbReference type="Proteomes" id="UP000824193">
    <property type="component" value="Unassembled WGS sequence"/>
</dbReference>
<dbReference type="Gene3D" id="3.40.640.10">
    <property type="entry name" value="Type I PLP-dependent aspartate aminotransferase-like (Major domain)"/>
    <property type="match status" value="1"/>
</dbReference>
<dbReference type="SUPFAM" id="SSF53383">
    <property type="entry name" value="PLP-dependent transferases"/>
    <property type="match status" value="1"/>
</dbReference>
<dbReference type="InterPro" id="IPR015421">
    <property type="entry name" value="PyrdxlP-dep_Trfase_major"/>
</dbReference>
<evidence type="ECO:0000313" key="1">
    <source>
        <dbReference type="EMBL" id="HIX05338.1"/>
    </source>
</evidence>
<gene>
    <name evidence="1" type="ORF">H9865_04410</name>
</gene>
<keyword evidence="1" id="KW-0808">Transferase</keyword>
<dbReference type="GO" id="GO:0004069">
    <property type="term" value="F:L-aspartate:2-oxoglutarate aminotransferase activity"/>
    <property type="evidence" value="ECO:0007669"/>
    <property type="project" value="InterPro"/>
</dbReference>
<dbReference type="Pfam" id="PF12897">
    <property type="entry name" value="Asp_aminotransf"/>
    <property type="match status" value="1"/>
</dbReference>
<evidence type="ECO:0000313" key="2">
    <source>
        <dbReference type="Proteomes" id="UP000824193"/>
    </source>
</evidence>
<accession>A0A9D1V3C4</accession>
<dbReference type="Gene3D" id="3.90.1150.10">
    <property type="entry name" value="Aspartate Aminotransferase, domain 1"/>
    <property type="match status" value="1"/>
</dbReference>
<dbReference type="PANTHER" id="PTHR43799">
    <property type="entry name" value="AMINOTRANSFERASE, PUTATIVE-RELATED"/>
    <property type="match status" value="1"/>
</dbReference>
<dbReference type="AlphaFoldDB" id="A0A9D1V3C4"/>
<dbReference type="InterPro" id="IPR015424">
    <property type="entry name" value="PyrdxlP-dep_Trfase"/>
</dbReference>